<reference evidence="1 2" key="1">
    <citation type="journal article" date="2019" name="Genome Biol. Evol.">
        <title>Insights into the evolution of the New World diploid cottons (Gossypium, subgenus Houzingenia) based on genome sequencing.</title>
        <authorList>
            <person name="Grover C.E."/>
            <person name="Arick M.A. 2nd"/>
            <person name="Thrash A."/>
            <person name="Conover J.L."/>
            <person name="Sanders W.S."/>
            <person name="Peterson D.G."/>
            <person name="Frelichowski J.E."/>
            <person name="Scheffler J.A."/>
            <person name="Scheffler B.E."/>
            <person name="Wendel J.F."/>
        </authorList>
    </citation>
    <scope>NUCLEOTIDE SEQUENCE [LARGE SCALE GENOMIC DNA]</scope>
    <source>
        <strain evidence="1">27</strain>
        <tissue evidence="1">Leaf</tissue>
    </source>
</reference>
<comment type="caution">
    <text evidence="1">The sequence shown here is derived from an EMBL/GenBank/DDBJ whole genome shotgun (WGS) entry which is preliminary data.</text>
</comment>
<accession>A0A7J8SYK6</accession>
<organism evidence="1 2">
    <name type="scientific">Gossypium davidsonii</name>
    <name type="common">Davidson's cotton</name>
    <name type="synonym">Gossypium klotzschianum subsp. davidsonii</name>
    <dbReference type="NCBI Taxonomy" id="34287"/>
    <lineage>
        <taxon>Eukaryota</taxon>
        <taxon>Viridiplantae</taxon>
        <taxon>Streptophyta</taxon>
        <taxon>Embryophyta</taxon>
        <taxon>Tracheophyta</taxon>
        <taxon>Spermatophyta</taxon>
        <taxon>Magnoliopsida</taxon>
        <taxon>eudicotyledons</taxon>
        <taxon>Gunneridae</taxon>
        <taxon>Pentapetalae</taxon>
        <taxon>rosids</taxon>
        <taxon>malvids</taxon>
        <taxon>Malvales</taxon>
        <taxon>Malvaceae</taxon>
        <taxon>Malvoideae</taxon>
        <taxon>Gossypium</taxon>
    </lineage>
</organism>
<evidence type="ECO:0000313" key="2">
    <source>
        <dbReference type="Proteomes" id="UP000593561"/>
    </source>
</evidence>
<name>A0A7J8SYK6_GOSDV</name>
<dbReference type="EMBL" id="JABFAC010000012">
    <property type="protein sequence ID" value="MBA0631228.1"/>
    <property type="molecule type" value="Genomic_DNA"/>
</dbReference>
<proteinExistence type="predicted"/>
<dbReference type="Proteomes" id="UP000593561">
    <property type="component" value="Unassembled WGS sequence"/>
</dbReference>
<sequence>MTTCSMLTWQSRSVSGNVPDQILSNKSFSSVHHCFFKQMRKVIHKKKIMMLIT</sequence>
<protein>
    <submittedName>
        <fullName evidence="1">Uncharacterized protein</fullName>
    </submittedName>
</protein>
<keyword evidence="2" id="KW-1185">Reference proteome</keyword>
<dbReference type="AlphaFoldDB" id="A0A7J8SYK6"/>
<gene>
    <name evidence="1" type="ORF">Godav_003242</name>
</gene>
<evidence type="ECO:0000313" key="1">
    <source>
        <dbReference type="EMBL" id="MBA0631228.1"/>
    </source>
</evidence>